<dbReference type="Proteomes" id="UP000639338">
    <property type="component" value="Unassembled WGS sequence"/>
</dbReference>
<keyword evidence="2" id="KW-1185">Reference proteome</keyword>
<gene>
    <name evidence="1" type="ORF">HCN44_007645</name>
</gene>
<protein>
    <submittedName>
        <fullName evidence="1">Uncharacterized protein</fullName>
    </submittedName>
</protein>
<accession>A0A834XJJ8</accession>
<evidence type="ECO:0000313" key="1">
    <source>
        <dbReference type="EMBL" id="KAF7988151.1"/>
    </source>
</evidence>
<proteinExistence type="predicted"/>
<reference evidence="1 2" key="1">
    <citation type="submission" date="2020-08" db="EMBL/GenBank/DDBJ databases">
        <title>Aphidius gifuensis genome sequencing and assembly.</title>
        <authorList>
            <person name="Du Z."/>
        </authorList>
    </citation>
    <scope>NUCLEOTIDE SEQUENCE [LARGE SCALE GENOMIC DNA]</scope>
    <source>
        <strain evidence="1">YNYX2018</strain>
        <tissue evidence="1">Adults</tissue>
    </source>
</reference>
<organism evidence="1 2">
    <name type="scientific">Aphidius gifuensis</name>
    <name type="common">Parasitoid wasp</name>
    <dbReference type="NCBI Taxonomy" id="684658"/>
    <lineage>
        <taxon>Eukaryota</taxon>
        <taxon>Metazoa</taxon>
        <taxon>Ecdysozoa</taxon>
        <taxon>Arthropoda</taxon>
        <taxon>Hexapoda</taxon>
        <taxon>Insecta</taxon>
        <taxon>Pterygota</taxon>
        <taxon>Neoptera</taxon>
        <taxon>Endopterygota</taxon>
        <taxon>Hymenoptera</taxon>
        <taxon>Apocrita</taxon>
        <taxon>Ichneumonoidea</taxon>
        <taxon>Braconidae</taxon>
        <taxon>Aphidiinae</taxon>
        <taxon>Aphidius</taxon>
    </lineage>
</organism>
<dbReference type="EMBL" id="JACMRX010000006">
    <property type="protein sequence ID" value="KAF7988151.1"/>
    <property type="molecule type" value="Genomic_DNA"/>
</dbReference>
<sequence length="417" mass="49418">MCEEFKNVFKSEYKTEFVNSPIKKTQNYQCRFVGRDCYVDGVHKDTQIDPAKAAIWSLNDEESNQLIKKLFLERQKSVYKKSYTSPVEYEINLENRYKKNTPRLKNETKEKIIDSELLRYLDDLYFNPHDEKILSTPPTFKRVFGYPSPKFLHRILSTYQDGVGRSGASVMFDNAELMSKLKKKIQQELKNNNKRSIYKKHYYPKKYSRVLKFTPPFNYEPPSNPINGPFKQHLNYSKKIKNKLIDDDNKSEDIIEYLQKIKKEKPHLKICLPNENIIRKEQKKNWKTVYKIDYSNPFDDEEELEKIILPDDWIIPQTVQQRSFRDPKLLMPKNHSAMMGMIKPVDNLTPNYKQRNILNIKTGESEYTSTIATTGEKIIKEKITQEPVKPRRIYQQEIDDCDEILNNIKSPLISQVF</sequence>
<name>A0A834XJJ8_APHGI</name>
<evidence type="ECO:0000313" key="2">
    <source>
        <dbReference type="Proteomes" id="UP000639338"/>
    </source>
</evidence>
<dbReference type="OrthoDB" id="7201605at2759"/>
<comment type="caution">
    <text evidence="1">The sequence shown here is derived from an EMBL/GenBank/DDBJ whole genome shotgun (WGS) entry which is preliminary data.</text>
</comment>
<dbReference type="AlphaFoldDB" id="A0A834XJJ8"/>